<feature type="region of interest" description="Disordered" evidence="1">
    <location>
        <begin position="1"/>
        <end position="63"/>
    </location>
</feature>
<evidence type="ECO:0000256" key="1">
    <source>
        <dbReference type="SAM" id="MobiDB-lite"/>
    </source>
</evidence>
<evidence type="ECO:0000313" key="3">
    <source>
        <dbReference type="Proteomes" id="UP000799750"/>
    </source>
</evidence>
<name>A0A6A6RBA7_9PEZI</name>
<organism evidence="2 3">
    <name type="scientific">Lophium mytilinum</name>
    <dbReference type="NCBI Taxonomy" id="390894"/>
    <lineage>
        <taxon>Eukaryota</taxon>
        <taxon>Fungi</taxon>
        <taxon>Dikarya</taxon>
        <taxon>Ascomycota</taxon>
        <taxon>Pezizomycotina</taxon>
        <taxon>Dothideomycetes</taxon>
        <taxon>Pleosporomycetidae</taxon>
        <taxon>Mytilinidiales</taxon>
        <taxon>Mytilinidiaceae</taxon>
        <taxon>Lophium</taxon>
    </lineage>
</organism>
<sequence length="126" mass="14183">MKISKRPTLPPDTGRSRDSHNSDRHQSRFSHPRGDFEIPFDEPGAKRVRRSTTGDDETQRNRVVTTSLEKKQWAAPQPVGIDPMTNLGDVYIKFIDVAGGTKAINRLDGRYFNSQVEGGVTRCVRT</sequence>
<dbReference type="Proteomes" id="UP000799750">
    <property type="component" value="Unassembled WGS sequence"/>
</dbReference>
<accession>A0A6A6RBA7</accession>
<gene>
    <name evidence="2" type="ORF">BU16DRAFT_554062</name>
</gene>
<feature type="compositionally biased region" description="Basic and acidic residues" evidence="1">
    <location>
        <begin position="14"/>
        <end position="36"/>
    </location>
</feature>
<reference evidence="2" key="1">
    <citation type="journal article" date="2020" name="Stud. Mycol.">
        <title>101 Dothideomycetes genomes: a test case for predicting lifestyles and emergence of pathogens.</title>
        <authorList>
            <person name="Haridas S."/>
            <person name="Albert R."/>
            <person name="Binder M."/>
            <person name="Bloem J."/>
            <person name="Labutti K."/>
            <person name="Salamov A."/>
            <person name="Andreopoulos B."/>
            <person name="Baker S."/>
            <person name="Barry K."/>
            <person name="Bills G."/>
            <person name="Bluhm B."/>
            <person name="Cannon C."/>
            <person name="Castanera R."/>
            <person name="Culley D."/>
            <person name="Daum C."/>
            <person name="Ezra D."/>
            <person name="Gonzalez J."/>
            <person name="Henrissat B."/>
            <person name="Kuo A."/>
            <person name="Liang C."/>
            <person name="Lipzen A."/>
            <person name="Lutzoni F."/>
            <person name="Magnuson J."/>
            <person name="Mondo S."/>
            <person name="Nolan M."/>
            <person name="Ohm R."/>
            <person name="Pangilinan J."/>
            <person name="Park H.-J."/>
            <person name="Ramirez L."/>
            <person name="Alfaro M."/>
            <person name="Sun H."/>
            <person name="Tritt A."/>
            <person name="Yoshinaga Y."/>
            <person name="Zwiers L.-H."/>
            <person name="Turgeon B."/>
            <person name="Goodwin S."/>
            <person name="Spatafora J."/>
            <person name="Crous P."/>
            <person name="Grigoriev I."/>
        </authorList>
    </citation>
    <scope>NUCLEOTIDE SEQUENCE</scope>
    <source>
        <strain evidence="2">CBS 269.34</strain>
    </source>
</reference>
<evidence type="ECO:0000313" key="2">
    <source>
        <dbReference type="EMBL" id="KAF2501999.1"/>
    </source>
</evidence>
<keyword evidence="3" id="KW-1185">Reference proteome</keyword>
<dbReference type="AlphaFoldDB" id="A0A6A6RBA7"/>
<dbReference type="EMBL" id="MU004181">
    <property type="protein sequence ID" value="KAF2501999.1"/>
    <property type="molecule type" value="Genomic_DNA"/>
</dbReference>
<proteinExistence type="predicted"/>
<protein>
    <submittedName>
        <fullName evidence="2">Uncharacterized protein</fullName>
    </submittedName>
</protein>